<evidence type="ECO:0000313" key="5">
    <source>
        <dbReference type="Proteomes" id="UP000429607"/>
    </source>
</evidence>
<dbReference type="EMBL" id="QXFV01000156">
    <property type="protein sequence ID" value="KAE9047980.1"/>
    <property type="molecule type" value="Genomic_DNA"/>
</dbReference>
<dbReference type="Proteomes" id="UP000434957">
    <property type="component" value="Unassembled WGS sequence"/>
</dbReference>
<feature type="region of interest" description="Disordered" evidence="1">
    <location>
        <begin position="29"/>
        <end position="53"/>
    </location>
</feature>
<gene>
    <name evidence="3" type="ORF">PR001_g3996</name>
    <name evidence="2" type="ORF">PR002_g4050</name>
    <name evidence="4" type="ORF">PR003_g2075</name>
</gene>
<keyword evidence="6" id="KW-1185">Reference proteome</keyword>
<organism evidence="2 7">
    <name type="scientific">Phytophthora rubi</name>
    <dbReference type="NCBI Taxonomy" id="129364"/>
    <lineage>
        <taxon>Eukaryota</taxon>
        <taxon>Sar</taxon>
        <taxon>Stramenopiles</taxon>
        <taxon>Oomycota</taxon>
        <taxon>Peronosporomycetes</taxon>
        <taxon>Peronosporales</taxon>
        <taxon>Peronosporaceae</taxon>
        <taxon>Phytophthora</taxon>
    </lineage>
</organism>
<name>A0A6A3NFR9_9STRA</name>
<evidence type="ECO:0000313" key="2">
    <source>
        <dbReference type="EMBL" id="KAE9042184.1"/>
    </source>
</evidence>
<reference evidence="5 7" key="1">
    <citation type="submission" date="2018-09" db="EMBL/GenBank/DDBJ databases">
        <title>Genomic investigation of the strawberry pathogen Phytophthora fragariae indicates pathogenicity is determined by transcriptional variation in three key races.</title>
        <authorList>
            <person name="Adams T.M."/>
            <person name="Armitage A.D."/>
            <person name="Sobczyk M.K."/>
            <person name="Bates H.J."/>
            <person name="Dunwell J.M."/>
            <person name="Nellist C.F."/>
            <person name="Harrison R.J."/>
        </authorList>
    </citation>
    <scope>NUCLEOTIDE SEQUENCE [LARGE SCALE GENOMIC DNA]</scope>
    <source>
        <strain evidence="3 5">SCRP249</strain>
        <strain evidence="2 7">SCRP324</strain>
        <strain evidence="4 6">SCRP333</strain>
    </source>
</reference>
<dbReference type="OrthoDB" id="10274763at2759"/>
<dbReference type="EMBL" id="QXFT01000063">
    <property type="protein sequence ID" value="KAE9356869.1"/>
    <property type="molecule type" value="Genomic_DNA"/>
</dbReference>
<sequence>MRTLNYSAKRPTLFAIVLVVSERRSLTLNSSKPAQNWHKTTSFSKLTGNSTPY</sequence>
<dbReference type="EMBL" id="QXFU01000153">
    <property type="protein sequence ID" value="KAE9042184.1"/>
    <property type="molecule type" value="Genomic_DNA"/>
</dbReference>
<evidence type="ECO:0000313" key="4">
    <source>
        <dbReference type="EMBL" id="KAE9356869.1"/>
    </source>
</evidence>
<dbReference type="Proteomes" id="UP000435112">
    <property type="component" value="Unassembled WGS sequence"/>
</dbReference>
<protein>
    <submittedName>
        <fullName evidence="2">Uncharacterized protein</fullName>
    </submittedName>
</protein>
<evidence type="ECO:0000256" key="1">
    <source>
        <dbReference type="SAM" id="MobiDB-lite"/>
    </source>
</evidence>
<evidence type="ECO:0000313" key="3">
    <source>
        <dbReference type="EMBL" id="KAE9047980.1"/>
    </source>
</evidence>
<dbReference type="Proteomes" id="UP000429607">
    <property type="component" value="Unassembled WGS sequence"/>
</dbReference>
<proteinExistence type="predicted"/>
<comment type="caution">
    <text evidence="2">The sequence shown here is derived from an EMBL/GenBank/DDBJ whole genome shotgun (WGS) entry which is preliminary data.</text>
</comment>
<dbReference type="AlphaFoldDB" id="A0A6A3NFR9"/>
<evidence type="ECO:0000313" key="6">
    <source>
        <dbReference type="Proteomes" id="UP000434957"/>
    </source>
</evidence>
<accession>A0A6A3NFR9</accession>
<evidence type="ECO:0000313" key="7">
    <source>
        <dbReference type="Proteomes" id="UP000435112"/>
    </source>
</evidence>